<accession>A0A2P4PQZ2</accession>
<organism evidence="1 2">
    <name type="scientific">Rhizophagus irregularis (strain DAOM 181602 / DAOM 197198 / MUCL 43194)</name>
    <name type="common">Arbuscular mycorrhizal fungus</name>
    <name type="synonym">Glomus intraradices</name>
    <dbReference type="NCBI Taxonomy" id="747089"/>
    <lineage>
        <taxon>Eukaryota</taxon>
        <taxon>Fungi</taxon>
        <taxon>Fungi incertae sedis</taxon>
        <taxon>Mucoromycota</taxon>
        <taxon>Glomeromycotina</taxon>
        <taxon>Glomeromycetes</taxon>
        <taxon>Glomerales</taxon>
        <taxon>Glomeraceae</taxon>
        <taxon>Rhizophagus</taxon>
    </lineage>
</organism>
<dbReference type="Proteomes" id="UP000018888">
    <property type="component" value="Unassembled WGS sequence"/>
</dbReference>
<dbReference type="EMBL" id="AUPC02000165">
    <property type="protein sequence ID" value="POG67780.1"/>
    <property type="molecule type" value="Genomic_DNA"/>
</dbReference>
<proteinExistence type="predicted"/>
<gene>
    <name evidence="1" type="ORF">GLOIN_2v1779051</name>
</gene>
<reference evidence="1 2" key="1">
    <citation type="journal article" date="2013" name="Proc. Natl. Acad. Sci. U.S.A.">
        <title>Genome of an arbuscular mycorrhizal fungus provides insight into the oldest plant symbiosis.</title>
        <authorList>
            <person name="Tisserant E."/>
            <person name="Malbreil M."/>
            <person name="Kuo A."/>
            <person name="Kohler A."/>
            <person name="Symeonidi A."/>
            <person name="Balestrini R."/>
            <person name="Charron P."/>
            <person name="Duensing N."/>
            <person name="Frei Dit Frey N."/>
            <person name="Gianinazzi-Pearson V."/>
            <person name="Gilbert L.B."/>
            <person name="Handa Y."/>
            <person name="Herr J.R."/>
            <person name="Hijri M."/>
            <person name="Koul R."/>
            <person name="Kawaguchi M."/>
            <person name="Krajinski F."/>
            <person name="Lammers P.J."/>
            <person name="Masclaux F.G."/>
            <person name="Murat C."/>
            <person name="Morin E."/>
            <person name="Ndikumana S."/>
            <person name="Pagni M."/>
            <person name="Petitpierre D."/>
            <person name="Requena N."/>
            <person name="Rosikiewicz P."/>
            <person name="Riley R."/>
            <person name="Saito K."/>
            <person name="San Clemente H."/>
            <person name="Shapiro H."/>
            <person name="van Tuinen D."/>
            <person name="Becard G."/>
            <person name="Bonfante P."/>
            <person name="Paszkowski U."/>
            <person name="Shachar-Hill Y.Y."/>
            <person name="Tuskan G.A."/>
            <person name="Young P.W."/>
            <person name="Sanders I.R."/>
            <person name="Henrissat B."/>
            <person name="Rensing S.A."/>
            <person name="Grigoriev I.V."/>
            <person name="Corradi N."/>
            <person name="Roux C."/>
            <person name="Martin F."/>
        </authorList>
    </citation>
    <scope>NUCLEOTIDE SEQUENCE [LARGE SCALE GENOMIC DNA]</scope>
    <source>
        <strain evidence="1 2">DAOM 197198</strain>
    </source>
</reference>
<comment type="caution">
    <text evidence="1">The sequence shown here is derived from an EMBL/GenBank/DDBJ whole genome shotgun (WGS) entry which is preliminary data.</text>
</comment>
<sequence length="171" mass="18941">MAKDIEDIATLTEFGILQSGQIYQQQLQQHQQLKNFPFKTNTIPLGLKHSVGSNDNEAFTEGDDCGLSENDVLIEELLLLILMNLNQTMNILANINFNKSQTAQRQVGEQVSSTQEKQKQNDNKQLIQVSSISTVLTTNNMINCSGEAAEAPNFALKSKQTNTGQSDILLQ</sequence>
<protein>
    <submittedName>
        <fullName evidence="1">Uncharacterized protein</fullName>
    </submittedName>
</protein>
<reference evidence="1 2" key="2">
    <citation type="journal article" date="2018" name="New Phytol.">
        <title>High intraspecific genome diversity in the model arbuscular mycorrhizal symbiont Rhizophagus irregularis.</title>
        <authorList>
            <person name="Chen E.C.H."/>
            <person name="Morin E."/>
            <person name="Beaudet D."/>
            <person name="Noel J."/>
            <person name="Yildirir G."/>
            <person name="Ndikumana S."/>
            <person name="Charron P."/>
            <person name="St-Onge C."/>
            <person name="Giorgi J."/>
            <person name="Kruger M."/>
            <person name="Marton T."/>
            <person name="Ropars J."/>
            <person name="Grigoriev I.V."/>
            <person name="Hainaut M."/>
            <person name="Henrissat B."/>
            <person name="Roux C."/>
            <person name="Martin F."/>
            <person name="Corradi N."/>
        </authorList>
    </citation>
    <scope>NUCLEOTIDE SEQUENCE [LARGE SCALE GENOMIC DNA]</scope>
    <source>
        <strain evidence="1 2">DAOM 197198</strain>
    </source>
</reference>
<name>A0A2P4PQZ2_RHIID</name>
<keyword evidence="2" id="KW-1185">Reference proteome</keyword>
<dbReference type="VEuPathDB" id="FungiDB:RhiirFUN_006258"/>
<evidence type="ECO:0000313" key="1">
    <source>
        <dbReference type="EMBL" id="POG67780.1"/>
    </source>
</evidence>
<evidence type="ECO:0000313" key="2">
    <source>
        <dbReference type="Proteomes" id="UP000018888"/>
    </source>
</evidence>
<dbReference type="AlphaFoldDB" id="A0A2P4PQZ2"/>